<sequence>MASSSPPKIFSLISIIFTIFTSMVSSLITTPNNNNNTTITIPLSPLLFTNNKHNNNNNPNNPSLDPYQSLKLHAYASIRRAHHLKHHKAKKTLSPSIIKTQVHPKSYGGYSIDLKFGTPPQTLPFILDTGSSLVWLPCSSHYLCSKCNVDDNTKISTFIPKKSSTSKLIGCKSPKCAWIFGANVKCQNCQGKQSNCSQVCPAYTIQYGLGSTAGFLLSENLNFPRKIVPDFLVGCSVLSAYQPAGIVGLGRGPESLPRQMNLKKFSYCLLSHRFDDSRETSNLVLHGSGAIGKTTGVSYTPYDKNPAGENTAFGTYYYIPIRKVIVGGKHVKIPTNLLEPDSAGNGGSIVDSGTTFTFMEKPIFDAVAREFENQVKLSRNRVVEKRSGLSPCFNVVANNKTTSFPSLTLQFRGGAKMTLPLSNYFSFVGAKSDVACFTIVSDDGFAETLSAARGPAVILGNYQQQNFYVEYDLENEKFGFRHQSCKSSG</sequence>
<dbReference type="InterPro" id="IPR032861">
    <property type="entry name" value="TAXi_N"/>
</dbReference>
<dbReference type="PROSITE" id="PS51767">
    <property type="entry name" value="PEPTIDASE_A1"/>
    <property type="match status" value="1"/>
</dbReference>
<dbReference type="Gene3D" id="2.40.70.10">
    <property type="entry name" value="Acid Proteases"/>
    <property type="match status" value="2"/>
</dbReference>
<dbReference type="Proteomes" id="UP001341840">
    <property type="component" value="Unassembled WGS sequence"/>
</dbReference>
<accession>A0ABU6Q421</accession>
<dbReference type="InterPro" id="IPR001969">
    <property type="entry name" value="Aspartic_peptidase_AS"/>
</dbReference>
<dbReference type="Pfam" id="PF14543">
    <property type="entry name" value="TAXi_N"/>
    <property type="match status" value="1"/>
</dbReference>
<dbReference type="InterPro" id="IPR034161">
    <property type="entry name" value="Pepsin-like_plant"/>
</dbReference>
<keyword evidence="2 6" id="KW-0645">Protease</keyword>
<reference evidence="9 10" key="1">
    <citation type="journal article" date="2023" name="Plants (Basel)">
        <title>Bridging the Gap: Combining Genomics and Transcriptomics Approaches to Understand Stylosanthes scabra, an Orphan Legume from the Brazilian Caatinga.</title>
        <authorList>
            <person name="Ferreira-Neto J.R.C."/>
            <person name="da Silva M.D."/>
            <person name="Binneck E."/>
            <person name="de Melo N.F."/>
            <person name="da Silva R.H."/>
            <person name="de Melo A.L.T.M."/>
            <person name="Pandolfi V."/>
            <person name="Bustamante F.O."/>
            <person name="Brasileiro-Vidal A.C."/>
            <person name="Benko-Iseppon A.M."/>
        </authorList>
    </citation>
    <scope>NUCLEOTIDE SEQUENCE [LARGE SCALE GENOMIC DNA]</scope>
    <source>
        <tissue evidence="9">Leaves</tissue>
    </source>
</reference>
<keyword evidence="10" id="KW-1185">Reference proteome</keyword>
<dbReference type="PROSITE" id="PS00141">
    <property type="entry name" value="ASP_PROTEASE"/>
    <property type="match status" value="1"/>
</dbReference>
<dbReference type="InterPro" id="IPR021109">
    <property type="entry name" value="Peptidase_aspartic_dom_sf"/>
</dbReference>
<proteinExistence type="inferred from homology"/>
<evidence type="ECO:0000256" key="5">
    <source>
        <dbReference type="ARBA" id="ARBA00023180"/>
    </source>
</evidence>
<gene>
    <name evidence="9" type="ORF">PIB30_005867</name>
</gene>
<protein>
    <recommendedName>
        <fullName evidence="8">Peptidase A1 domain-containing protein</fullName>
    </recommendedName>
</protein>
<organism evidence="9 10">
    <name type="scientific">Stylosanthes scabra</name>
    <dbReference type="NCBI Taxonomy" id="79078"/>
    <lineage>
        <taxon>Eukaryota</taxon>
        <taxon>Viridiplantae</taxon>
        <taxon>Streptophyta</taxon>
        <taxon>Embryophyta</taxon>
        <taxon>Tracheophyta</taxon>
        <taxon>Spermatophyta</taxon>
        <taxon>Magnoliopsida</taxon>
        <taxon>eudicotyledons</taxon>
        <taxon>Gunneridae</taxon>
        <taxon>Pentapetalae</taxon>
        <taxon>rosids</taxon>
        <taxon>fabids</taxon>
        <taxon>Fabales</taxon>
        <taxon>Fabaceae</taxon>
        <taxon>Papilionoideae</taxon>
        <taxon>50 kb inversion clade</taxon>
        <taxon>dalbergioids sensu lato</taxon>
        <taxon>Dalbergieae</taxon>
        <taxon>Pterocarpus clade</taxon>
        <taxon>Stylosanthes</taxon>
    </lineage>
</organism>
<evidence type="ECO:0000313" key="9">
    <source>
        <dbReference type="EMBL" id="MED6106583.1"/>
    </source>
</evidence>
<evidence type="ECO:0000256" key="4">
    <source>
        <dbReference type="ARBA" id="ARBA00022801"/>
    </source>
</evidence>
<keyword evidence="7" id="KW-0732">Signal</keyword>
<dbReference type="InterPro" id="IPR032799">
    <property type="entry name" value="TAXi_C"/>
</dbReference>
<evidence type="ECO:0000256" key="1">
    <source>
        <dbReference type="ARBA" id="ARBA00007447"/>
    </source>
</evidence>
<dbReference type="CDD" id="cd05476">
    <property type="entry name" value="pepsin_A_like_plant"/>
    <property type="match status" value="1"/>
</dbReference>
<evidence type="ECO:0000256" key="7">
    <source>
        <dbReference type="SAM" id="SignalP"/>
    </source>
</evidence>
<dbReference type="PRINTS" id="PR00792">
    <property type="entry name" value="PEPSIN"/>
</dbReference>
<evidence type="ECO:0000256" key="2">
    <source>
        <dbReference type="ARBA" id="ARBA00022670"/>
    </source>
</evidence>
<dbReference type="PANTHER" id="PTHR47967">
    <property type="entry name" value="OS07G0603500 PROTEIN-RELATED"/>
    <property type="match status" value="1"/>
</dbReference>
<evidence type="ECO:0000256" key="3">
    <source>
        <dbReference type="ARBA" id="ARBA00022750"/>
    </source>
</evidence>
<feature type="domain" description="Peptidase A1" evidence="8">
    <location>
        <begin position="110"/>
        <end position="481"/>
    </location>
</feature>
<keyword evidence="3 6" id="KW-0064">Aspartyl protease</keyword>
<dbReference type="InterPro" id="IPR051708">
    <property type="entry name" value="Plant_Aspart_Prot_A1"/>
</dbReference>
<dbReference type="InterPro" id="IPR033121">
    <property type="entry name" value="PEPTIDASE_A1"/>
</dbReference>
<dbReference type="Pfam" id="PF14541">
    <property type="entry name" value="TAXi_C"/>
    <property type="match status" value="1"/>
</dbReference>
<dbReference type="InterPro" id="IPR001461">
    <property type="entry name" value="Aspartic_peptidase_A1"/>
</dbReference>
<comment type="similarity">
    <text evidence="1 6">Belongs to the peptidase A1 family.</text>
</comment>
<keyword evidence="4 6" id="KW-0378">Hydrolase</keyword>
<comment type="caution">
    <text evidence="9">The sequence shown here is derived from an EMBL/GenBank/DDBJ whole genome shotgun (WGS) entry which is preliminary data.</text>
</comment>
<dbReference type="EMBL" id="JASCZI010000012">
    <property type="protein sequence ID" value="MED6106583.1"/>
    <property type="molecule type" value="Genomic_DNA"/>
</dbReference>
<dbReference type="PANTHER" id="PTHR47967:SF36">
    <property type="entry name" value="PEPTIDASE A1 DOMAIN-CONTAINING PROTEIN"/>
    <property type="match status" value="1"/>
</dbReference>
<feature type="chain" id="PRO_5046512305" description="Peptidase A1 domain-containing protein" evidence="7">
    <location>
        <begin position="27"/>
        <end position="489"/>
    </location>
</feature>
<evidence type="ECO:0000256" key="6">
    <source>
        <dbReference type="RuleBase" id="RU000454"/>
    </source>
</evidence>
<keyword evidence="5" id="KW-0325">Glycoprotein</keyword>
<dbReference type="SUPFAM" id="SSF50630">
    <property type="entry name" value="Acid proteases"/>
    <property type="match status" value="1"/>
</dbReference>
<evidence type="ECO:0000259" key="8">
    <source>
        <dbReference type="PROSITE" id="PS51767"/>
    </source>
</evidence>
<name>A0ABU6Q421_9FABA</name>
<evidence type="ECO:0000313" key="10">
    <source>
        <dbReference type="Proteomes" id="UP001341840"/>
    </source>
</evidence>
<feature type="signal peptide" evidence="7">
    <location>
        <begin position="1"/>
        <end position="26"/>
    </location>
</feature>